<dbReference type="GO" id="GO:0016787">
    <property type="term" value="F:hydrolase activity"/>
    <property type="evidence" value="ECO:0007669"/>
    <property type="project" value="UniProtKB-KW"/>
</dbReference>
<dbReference type="STRING" id="412419.BDU_404"/>
<evidence type="ECO:0000256" key="3">
    <source>
        <dbReference type="ARBA" id="ARBA00022722"/>
    </source>
</evidence>
<dbReference type="GO" id="GO:0004519">
    <property type="term" value="F:endonuclease activity"/>
    <property type="evidence" value="ECO:0007669"/>
    <property type="project" value="UniProtKB-UniRule"/>
</dbReference>
<dbReference type="HOGENOM" id="CLU_055174_2_0_12"/>
<dbReference type="PROSITE" id="PS01070">
    <property type="entry name" value="NUCLEASE_NON_SPEC"/>
    <property type="match status" value="1"/>
</dbReference>
<dbReference type="RefSeq" id="WP_012538165.1">
    <property type="nucleotide sequence ID" value="NC_011229.1"/>
</dbReference>
<comment type="cofactor">
    <cofactor evidence="1 10">
        <name>Mg(2+)</name>
        <dbReference type="ChEBI" id="CHEBI:18420"/>
    </cofactor>
</comment>
<dbReference type="eggNOG" id="COG1864">
    <property type="taxonomic scope" value="Bacteria"/>
</dbReference>
<feature type="binding site" evidence="9">
    <location>
        <position position="174"/>
    </location>
    <ligand>
        <name>Mg(2+)</name>
        <dbReference type="ChEBI" id="CHEBI:18420"/>
        <note>catalytic</note>
    </ligand>
</feature>
<dbReference type="EC" id="3.1.30.-" evidence="10"/>
<organism evidence="14 15">
    <name type="scientific">Borrelia duttonii (strain Ly)</name>
    <dbReference type="NCBI Taxonomy" id="412419"/>
    <lineage>
        <taxon>Bacteria</taxon>
        <taxon>Pseudomonadati</taxon>
        <taxon>Spirochaetota</taxon>
        <taxon>Spirochaetia</taxon>
        <taxon>Spirochaetales</taxon>
        <taxon>Borreliaceae</taxon>
        <taxon>Borrelia</taxon>
    </lineage>
</organism>
<proteinExistence type="inferred from homology"/>
<feature type="domain" description="DNA/RNA non-specific endonuclease/pyrophosphatase/phosphodiesterase" evidence="13">
    <location>
        <begin position="73"/>
        <end position="277"/>
    </location>
</feature>
<dbReference type="InterPro" id="IPR020821">
    <property type="entry name" value="ENPP1-3/EXOG-like_nuc-like"/>
</dbReference>
<dbReference type="KEGG" id="bdu:BDU_404"/>
<dbReference type="AlphaFoldDB" id="B5RLW8"/>
<dbReference type="InterPro" id="IPR044925">
    <property type="entry name" value="His-Me_finger_sf"/>
</dbReference>
<keyword evidence="4 9" id="KW-0479">Metal-binding</keyword>
<dbReference type="OrthoDB" id="9770276at2"/>
<keyword evidence="15" id="KW-1185">Reference proteome</keyword>
<dbReference type="SUPFAM" id="SSF54060">
    <property type="entry name" value="His-Me finger endonucleases"/>
    <property type="match status" value="1"/>
</dbReference>
<keyword evidence="6 10" id="KW-0378">Hydrolase</keyword>
<evidence type="ECO:0000256" key="1">
    <source>
        <dbReference type="ARBA" id="ARBA00001946"/>
    </source>
</evidence>
<protein>
    <recommendedName>
        <fullName evidence="10">Endonuclease</fullName>
        <ecNumber evidence="10">3.1.30.-</ecNumber>
    </recommendedName>
</protein>
<dbReference type="InterPro" id="IPR018524">
    <property type="entry name" value="DNA/RNA_endonuclease_AS"/>
</dbReference>
<evidence type="ECO:0000256" key="8">
    <source>
        <dbReference type="PIRSR" id="PIRSR640255-1"/>
    </source>
</evidence>
<dbReference type="GO" id="GO:0046872">
    <property type="term" value="F:metal ion binding"/>
    <property type="evidence" value="ECO:0007669"/>
    <property type="project" value="UniProtKB-KW"/>
</dbReference>
<keyword evidence="11" id="KW-0812">Transmembrane</keyword>
<dbReference type="PANTHER" id="PTHR13966:SF5">
    <property type="entry name" value="ENDONUCLEASE G, MITOCHONDRIAL"/>
    <property type="match status" value="1"/>
</dbReference>
<dbReference type="EMBL" id="CP000976">
    <property type="protein sequence ID" value="ACH93354.1"/>
    <property type="molecule type" value="Genomic_DNA"/>
</dbReference>
<dbReference type="PANTHER" id="PTHR13966">
    <property type="entry name" value="ENDONUCLEASE RELATED"/>
    <property type="match status" value="1"/>
</dbReference>
<evidence type="ECO:0000313" key="15">
    <source>
        <dbReference type="Proteomes" id="UP000000611"/>
    </source>
</evidence>
<evidence type="ECO:0000259" key="12">
    <source>
        <dbReference type="SMART" id="SM00477"/>
    </source>
</evidence>
<dbReference type="SMART" id="SM00477">
    <property type="entry name" value="NUC"/>
    <property type="match status" value="1"/>
</dbReference>
<comment type="similarity">
    <text evidence="2 10">Belongs to the DNA/RNA non-specific endonuclease family.</text>
</comment>
<evidence type="ECO:0000256" key="9">
    <source>
        <dbReference type="PIRSR" id="PIRSR640255-2"/>
    </source>
</evidence>
<accession>B5RLW8</accession>
<keyword evidence="3 10" id="KW-0540">Nuclease</keyword>
<gene>
    <name evidence="14" type="primary">nucA</name>
    <name evidence="14" type="ordered locus">BDU_404</name>
</gene>
<name>B5RLW8_BORDL</name>
<evidence type="ECO:0000256" key="7">
    <source>
        <dbReference type="ARBA" id="ARBA00022842"/>
    </source>
</evidence>
<evidence type="ECO:0000256" key="4">
    <source>
        <dbReference type="ARBA" id="ARBA00022723"/>
    </source>
</evidence>
<evidence type="ECO:0000256" key="11">
    <source>
        <dbReference type="SAM" id="Phobius"/>
    </source>
</evidence>
<evidence type="ECO:0000259" key="13">
    <source>
        <dbReference type="SMART" id="SM00892"/>
    </source>
</evidence>
<keyword evidence="5 10" id="KW-0255">Endonuclease</keyword>
<keyword evidence="11" id="KW-0472">Membrane</keyword>
<evidence type="ECO:0000256" key="6">
    <source>
        <dbReference type="ARBA" id="ARBA00022801"/>
    </source>
</evidence>
<evidence type="ECO:0000256" key="2">
    <source>
        <dbReference type="ARBA" id="ARBA00010052"/>
    </source>
</evidence>
<dbReference type="InterPro" id="IPR040255">
    <property type="entry name" value="Non-specific_endonuclease"/>
</dbReference>
<sequence>MKKKSKILIILYISILIGFLFLHQNPKIVNKIKEIASNYLEEIKNRFYRPQIPIKLQEEYLLPQGYLTTQVLHKKYYSLGYAEHARQSEWVAYQLKREMVELALILVKEKKITRSKKFFEDPDIKGIAPKLSDYLHSGYDRGHIVSSADMSFSKEAMRETYFLSNISPQKSSFNSGIWSKLEQKVRKWAISKEKIYIISAGILTENQGFIGNNKILIPKNFYKIVLSLNNKSNNYEIVAFIIPNEKAKDTDLKNYVVNVNSIEEKTKIDFFAKLDAKIKKIIKMQKNISSWELK</sequence>
<dbReference type="Gene3D" id="3.40.570.10">
    <property type="entry name" value="Extracellular Endonuclease, subunit A"/>
    <property type="match status" value="1"/>
</dbReference>
<dbReference type="InterPro" id="IPR044929">
    <property type="entry name" value="DNA/RNA_non-sp_Endonuclease_sf"/>
</dbReference>
<feature type="domain" description="ENPP1-3/EXOG-like endonuclease/phosphodiesterase" evidence="12">
    <location>
        <begin position="74"/>
        <end position="277"/>
    </location>
</feature>
<reference evidence="14 15" key="1">
    <citation type="journal article" date="2008" name="PLoS Genet.">
        <title>The genome of Borrelia recurrentis, the agent of deadly louse-borne relapsing fever, is a degraded subset of tick-borne Borrelia duttonii.</title>
        <authorList>
            <person name="Lescot M."/>
            <person name="Audic S."/>
            <person name="Robert C."/>
            <person name="Nguyen T.T."/>
            <person name="Blanc G."/>
            <person name="Cutler S.J."/>
            <person name="Wincker P."/>
            <person name="Couloux A."/>
            <person name="Claverie J.-M."/>
            <person name="Raoult D."/>
            <person name="Drancourt M."/>
        </authorList>
    </citation>
    <scope>NUCLEOTIDE SEQUENCE [LARGE SCALE GENOMIC DNA]</scope>
    <source>
        <strain evidence="14 15">Ly</strain>
    </source>
</reference>
<evidence type="ECO:0000256" key="5">
    <source>
        <dbReference type="ARBA" id="ARBA00022759"/>
    </source>
</evidence>
<dbReference type="Pfam" id="PF01223">
    <property type="entry name" value="Endonuclease_NS"/>
    <property type="match status" value="1"/>
</dbReference>
<feature type="transmembrane region" description="Helical" evidence="11">
    <location>
        <begin position="7"/>
        <end position="23"/>
    </location>
</feature>
<dbReference type="InterPro" id="IPR001604">
    <property type="entry name" value="Endo_G_ENPP1-like_dom"/>
</dbReference>
<dbReference type="SMART" id="SM00892">
    <property type="entry name" value="Endonuclease_NS"/>
    <property type="match status" value="1"/>
</dbReference>
<evidence type="ECO:0000256" key="10">
    <source>
        <dbReference type="RuleBase" id="RU366055"/>
    </source>
</evidence>
<dbReference type="Proteomes" id="UP000000611">
    <property type="component" value="Chromosome"/>
</dbReference>
<keyword evidence="7" id="KW-0460">Magnesium</keyword>
<keyword evidence="11" id="KW-1133">Transmembrane helix</keyword>
<dbReference type="GO" id="GO:0003676">
    <property type="term" value="F:nucleic acid binding"/>
    <property type="evidence" value="ECO:0007669"/>
    <property type="project" value="InterPro"/>
</dbReference>
<feature type="active site" description="Proton acceptor" evidence="8">
    <location>
        <position position="143"/>
    </location>
</feature>
<evidence type="ECO:0000313" key="14">
    <source>
        <dbReference type="EMBL" id="ACH93354.1"/>
    </source>
</evidence>